<proteinExistence type="predicted"/>
<name>A0A564YZF1_HYMDI</name>
<accession>A0A564YZF1</accession>
<dbReference type="Proteomes" id="UP000321570">
    <property type="component" value="Unassembled WGS sequence"/>
</dbReference>
<evidence type="ECO:0000313" key="1">
    <source>
        <dbReference type="EMBL" id="VUZ52605.1"/>
    </source>
</evidence>
<sequence length="208" mass="23591">MRIMIQRIDQAILRGHRNRSELALAKDGLNEDWADLLEMLSTRSQLLKSALTLHRFFYDTQYLEKQIEECYQYMPLEPTIEMITNRSKSDDQGSIANLRRKEAGLVIRLSHINAKCEALSITANTLLPAYGGDAEVRLIVRRDCVISAVQKLAATAEARSRLLAEAVRLHAFFTTAQNLLEWLSEAKDRMSQPNGLSRTAYGVERLIG</sequence>
<reference evidence="1 2" key="1">
    <citation type="submission" date="2019-07" db="EMBL/GenBank/DDBJ databases">
        <authorList>
            <person name="Jastrzebski P J."/>
            <person name="Paukszto L."/>
            <person name="Jastrzebski P J."/>
        </authorList>
    </citation>
    <scope>NUCLEOTIDE SEQUENCE [LARGE SCALE GENOMIC DNA]</scope>
    <source>
        <strain evidence="1 2">WMS-il1</strain>
    </source>
</reference>
<gene>
    <name evidence="1" type="ORF">WMSIL1_LOCUS11094</name>
</gene>
<evidence type="ECO:0000313" key="2">
    <source>
        <dbReference type="Proteomes" id="UP000321570"/>
    </source>
</evidence>
<keyword evidence="2" id="KW-1185">Reference proteome</keyword>
<organism evidence="1 2">
    <name type="scientific">Hymenolepis diminuta</name>
    <name type="common">Rat tapeworm</name>
    <dbReference type="NCBI Taxonomy" id="6216"/>
    <lineage>
        <taxon>Eukaryota</taxon>
        <taxon>Metazoa</taxon>
        <taxon>Spiralia</taxon>
        <taxon>Lophotrochozoa</taxon>
        <taxon>Platyhelminthes</taxon>
        <taxon>Cestoda</taxon>
        <taxon>Eucestoda</taxon>
        <taxon>Cyclophyllidea</taxon>
        <taxon>Hymenolepididae</taxon>
        <taxon>Hymenolepis</taxon>
    </lineage>
</organism>
<dbReference type="PANTHER" id="PTHR11915">
    <property type="entry name" value="SPECTRIN/FILAMIN RELATED CYTOSKELETAL PROTEIN"/>
    <property type="match status" value="1"/>
</dbReference>
<dbReference type="AlphaFoldDB" id="A0A564YZF1"/>
<dbReference type="SUPFAM" id="SSF46966">
    <property type="entry name" value="Spectrin repeat"/>
    <property type="match status" value="2"/>
</dbReference>
<protein>
    <submittedName>
        <fullName evidence="1">Uncharacterized protein</fullName>
    </submittedName>
</protein>
<feature type="non-terminal residue" evidence="1">
    <location>
        <position position="208"/>
    </location>
</feature>
<dbReference type="EMBL" id="CABIJS010000510">
    <property type="protein sequence ID" value="VUZ52605.1"/>
    <property type="molecule type" value="Genomic_DNA"/>
</dbReference>
<dbReference type="Gene3D" id="1.20.58.60">
    <property type="match status" value="2"/>
</dbReference>